<dbReference type="InterPro" id="IPR001496">
    <property type="entry name" value="SOCS_box"/>
</dbReference>
<dbReference type="Proteomes" id="UP000749559">
    <property type="component" value="Unassembled WGS sequence"/>
</dbReference>
<dbReference type="SMART" id="SM00248">
    <property type="entry name" value="ANK"/>
    <property type="match status" value="8"/>
</dbReference>
<dbReference type="PANTHER" id="PTHR24198">
    <property type="entry name" value="ANKYRIN REPEAT AND PROTEIN KINASE DOMAIN-CONTAINING PROTEIN"/>
    <property type="match status" value="1"/>
</dbReference>
<dbReference type="OrthoDB" id="6153949at2759"/>
<name>A0A8J1TGU5_OWEFU</name>
<dbReference type="PANTHER" id="PTHR24198:SF165">
    <property type="entry name" value="ANKYRIN REPEAT-CONTAINING PROTEIN-RELATED"/>
    <property type="match status" value="1"/>
</dbReference>
<reference evidence="1" key="1">
    <citation type="submission" date="2022-03" db="EMBL/GenBank/DDBJ databases">
        <authorList>
            <person name="Martin C."/>
        </authorList>
    </citation>
    <scope>NUCLEOTIDE SEQUENCE</scope>
</reference>
<dbReference type="InterPro" id="IPR036770">
    <property type="entry name" value="Ankyrin_rpt-contain_sf"/>
</dbReference>
<dbReference type="SMART" id="SM00969">
    <property type="entry name" value="SOCS_box"/>
    <property type="match status" value="1"/>
</dbReference>
<evidence type="ECO:0000313" key="2">
    <source>
        <dbReference type="Proteomes" id="UP000749559"/>
    </source>
</evidence>
<dbReference type="Pfam" id="PF07525">
    <property type="entry name" value="SOCS_box"/>
    <property type="match status" value="1"/>
</dbReference>
<dbReference type="SUPFAM" id="SSF158235">
    <property type="entry name" value="SOCS box-like"/>
    <property type="match status" value="1"/>
</dbReference>
<gene>
    <name evidence="1" type="ORF">OFUS_LOCUS4577</name>
</gene>
<dbReference type="EMBL" id="CAIIXF020000002">
    <property type="protein sequence ID" value="CAH1777549.1"/>
    <property type="molecule type" value="Genomic_DNA"/>
</dbReference>
<dbReference type="CDD" id="cd03717">
    <property type="entry name" value="SOCS_SOCS_like"/>
    <property type="match status" value="1"/>
</dbReference>
<dbReference type="AlphaFoldDB" id="A0A8J1TGU5"/>
<dbReference type="GO" id="GO:0035556">
    <property type="term" value="P:intracellular signal transduction"/>
    <property type="evidence" value="ECO:0007669"/>
    <property type="project" value="InterPro"/>
</dbReference>
<organism evidence="1 2">
    <name type="scientific">Owenia fusiformis</name>
    <name type="common">Polychaete worm</name>
    <dbReference type="NCBI Taxonomy" id="6347"/>
    <lineage>
        <taxon>Eukaryota</taxon>
        <taxon>Metazoa</taxon>
        <taxon>Spiralia</taxon>
        <taxon>Lophotrochozoa</taxon>
        <taxon>Annelida</taxon>
        <taxon>Polychaeta</taxon>
        <taxon>Sedentaria</taxon>
        <taxon>Canalipalpata</taxon>
        <taxon>Sabellida</taxon>
        <taxon>Oweniida</taxon>
        <taxon>Oweniidae</taxon>
        <taxon>Owenia</taxon>
    </lineage>
</organism>
<evidence type="ECO:0000313" key="1">
    <source>
        <dbReference type="EMBL" id="CAH1777549.1"/>
    </source>
</evidence>
<comment type="caution">
    <text evidence="1">The sequence shown here is derived from an EMBL/GenBank/DDBJ whole genome shotgun (WGS) entry which is preliminary data.</text>
</comment>
<keyword evidence="2" id="KW-1185">Reference proteome</keyword>
<dbReference type="SUPFAM" id="SSF48403">
    <property type="entry name" value="Ankyrin repeat"/>
    <property type="match status" value="1"/>
</dbReference>
<dbReference type="Gene3D" id="1.25.40.20">
    <property type="entry name" value="Ankyrin repeat-containing domain"/>
    <property type="match status" value="1"/>
</dbReference>
<dbReference type="Gene3D" id="1.10.750.20">
    <property type="entry name" value="SOCS box"/>
    <property type="match status" value="1"/>
</dbReference>
<dbReference type="Pfam" id="PF12796">
    <property type="entry name" value="Ank_2"/>
    <property type="match status" value="1"/>
</dbReference>
<proteinExistence type="predicted"/>
<dbReference type="PROSITE" id="PS50225">
    <property type="entry name" value="SOCS"/>
    <property type="match status" value="1"/>
</dbReference>
<protein>
    <submittedName>
        <fullName evidence="1">Uncharacterized protein</fullName>
    </submittedName>
</protein>
<sequence length="560" mass="63298">MASSTIEAKSRISELSLAIINSIAVAISDNEPLEDIETMFTDSLAFRQELRSWEDEVTDLNILQHAVIHKHAEAVRFLCEWDEQLNRSAHTGINEPIHLACYVGALAIVKYFIEERNVHINRESIMRYCRAYCHIVIPSFNNKLTPLDVAIYGKQLECVLYLLEPTTIHVLESSKSFPTFYINPEYDSNFSSIHRACFLGNADCLKFLIECRQACYGKGMDLKDSLSNSPIHIAAWANSVECITMLLDAGANVNALDGYKNNALHTLMHFYAKPCKDWIKLVWLLVESGINVSALNSIGFSPLELAAMTCVNEKGLIELLSMAPDVNIPELRSQILDSIEYLLVNGAEFALEDQEGSVTKSLLHELVFEFETSNSSVLKSVHQCFEILLHHGADPNVRLFQYSYMGALSHLITRLPDVYTEDPVAAISLLELFLINGADPNLVGYAEEYPFERAWSQGLPKVFLQSILDFMSEDLICKLDIGGSHVTSPITVCLYDTYTSNEQALVEYRDVVEELMRPKVRSLKHLVKFSIRQHLKQNYKLIDQIPLPGQLKQYLHSCYC</sequence>
<accession>A0A8J1TGU5</accession>
<dbReference type="PROSITE" id="PS50297">
    <property type="entry name" value="ANK_REP_REGION"/>
    <property type="match status" value="1"/>
</dbReference>
<dbReference type="PROSITE" id="PS50088">
    <property type="entry name" value="ANK_REPEAT"/>
    <property type="match status" value="1"/>
</dbReference>
<dbReference type="InterPro" id="IPR002110">
    <property type="entry name" value="Ankyrin_rpt"/>
</dbReference>
<dbReference type="InterPro" id="IPR036036">
    <property type="entry name" value="SOCS_box-like_dom_sf"/>
</dbReference>